<dbReference type="Pfam" id="PF03746">
    <property type="entry name" value="LamB_YcsF"/>
    <property type="match status" value="1"/>
</dbReference>
<dbReference type="PANTHER" id="PTHR30292:SF0">
    <property type="entry name" value="5-OXOPROLINASE SUBUNIT A"/>
    <property type="match status" value="1"/>
</dbReference>
<dbReference type="GO" id="GO:0005975">
    <property type="term" value="P:carbohydrate metabolic process"/>
    <property type="evidence" value="ECO:0007669"/>
    <property type="project" value="InterPro"/>
</dbReference>
<protein>
    <submittedName>
        <fullName evidence="1">UPF0271 protein</fullName>
    </submittedName>
</protein>
<dbReference type="CDD" id="cd10801">
    <property type="entry name" value="LamB_YcsF_like_1"/>
    <property type="match status" value="1"/>
</dbReference>
<keyword evidence="2" id="KW-1185">Reference proteome</keyword>
<dbReference type="NCBIfam" id="NF003816">
    <property type="entry name" value="PRK05406.1-5"/>
    <property type="match status" value="1"/>
</dbReference>
<evidence type="ECO:0000313" key="2">
    <source>
        <dbReference type="Proteomes" id="UP000607559"/>
    </source>
</evidence>
<dbReference type="PANTHER" id="PTHR30292">
    <property type="entry name" value="UNCHARACTERIZED PROTEIN YBGL-RELATED"/>
    <property type="match status" value="1"/>
</dbReference>
<dbReference type="EMBL" id="BMJC01000001">
    <property type="protein sequence ID" value="GGA83064.1"/>
    <property type="molecule type" value="Genomic_DNA"/>
</dbReference>
<sequence length="248" mass="26005">MRVDLNCDMGEGIETDAAIFPFISSANIACGAHAGDADIMRRTVELALRHGVAIGAHPSYPDRARFGRVDILGEGLSISQLEDSLYEQLRVLDEVCRGLGVHMHHVKPHGALYNRAAKDAAVSELIARAVADFDGSLLLYGLSGSLMEPAAVAGGLGFVSEVFADRTYRFDGSLTPRTEPGALITDGAAAVAQVLRLVGEGRVVTAGGEIAIKAETVCLHGDGAHAVEFAELIHGALLREGVNIAAPI</sequence>
<dbReference type="Gene3D" id="3.20.20.370">
    <property type="entry name" value="Glycoside hydrolase/deacetylase"/>
    <property type="match status" value="1"/>
</dbReference>
<dbReference type="AlphaFoldDB" id="A0A8J2U6W8"/>
<dbReference type="SUPFAM" id="SSF88713">
    <property type="entry name" value="Glycoside hydrolase/deacetylase"/>
    <property type="match status" value="1"/>
</dbReference>
<comment type="caution">
    <text evidence="1">The sequence shown here is derived from an EMBL/GenBank/DDBJ whole genome shotgun (WGS) entry which is preliminary data.</text>
</comment>
<reference evidence="1" key="2">
    <citation type="submission" date="2020-09" db="EMBL/GenBank/DDBJ databases">
        <authorList>
            <person name="Sun Q."/>
            <person name="Zhou Y."/>
        </authorList>
    </citation>
    <scope>NUCLEOTIDE SEQUENCE</scope>
    <source>
        <strain evidence="1">CGMCC 1.15448</strain>
    </source>
</reference>
<dbReference type="RefSeq" id="WP_188927742.1">
    <property type="nucleotide sequence ID" value="NZ_BMJC01000001.1"/>
</dbReference>
<dbReference type="NCBIfam" id="NF003814">
    <property type="entry name" value="PRK05406.1-3"/>
    <property type="match status" value="1"/>
</dbReference>
<evidence type="ECO:0000313" key="1">
    <source>
        <dbReference type="EMBL" id="GGA83064.1"/>
    </source>
</evidence>
<gene>
    <name evidence="1" type="ORF">GCM10011511_02610</name>
</gene>
<name>A0A8J2U6W8_9BACT</name>
<organism evidence="1 2">
    <name type="scientific">Puia dinghuensis</name>
    <dbReference type="NCBI Taxonomy" id="1792502"/>
    <lineage>
        <taxon>Bacteria</taxon>
        <taxon>Pseudomonadati</taxon>
        <taxon>Bacteroidota</taxon>
        <taxon>Chitinophagia</taxon>
        <taxon>Chitinophagales</taxon>
        <taxon>Chitinophagaceae</taxon>
        <taxon>Puia</taxon>
    </lineage>
</organism>
<dbReference type="InterPro" id="IPR005501">
    <property type="entry name" value="LamB/YcsF/PxpA-like"/>
</dbReference>
<dbReference type="InterPro" id="IPR011330">
    <property type="entry name" value="Glyco_hydro/deAcase_b/a-brl"/>
</dbReference>
<proteinExistence type="predicted"/>
<dbReference type="Proteomes" id="UP000607559">
    <property type="component" value="Unassembled WGS sequence"/>
</dbReference>
<reference evidence="1" key="1">
    <citation type="journal article" date="2014" name="Int. J. Syst. Evol. Microbiol.">
        <title>Complete genome sequence of Corynebacterium casei LMG S-19264T (=DSM 44701T), isolated from a smear-ripened cheese.</title>
        <authorList>
            <consortium name="US DOE Joint Genome Institute (JGI-PGF)"/>
            <person name="Walter F."/>
            <person name="Albersmeier A."/>
            <person name="Kalinowski J."/>
            <person name="Ruckert C."/>
        </authorList>
    </citation>
    <scope>NUCLEOTIDE SEQUENCE</scope>
    <source>
        <strain evidence="1">CGMCC 1.15448</strain>
    </source>
</reference>
<accession>A0A8J2U6W8</accession>